<reference evidence="1" key="2">
    <citation type="submission" date="2020-08" db="EMBL/GenBank/DDBJ databases">
        <authorList>
            <person name="Chen M."/>
            <person name="Teng W."/>
            <person name="Zhao L."/>
            <person name="Hu C."/>
            <person name="Zhou Y."/>
            <person name="Han B."/>
            <person name="Song L."/>
            <person name="Shu W."/>
        </authorList>
    </citation>
    <scope>NUCLEOTIDE SEQUENCE</scope>
    <source>
        <strain evidence="1">FACHB-1375</strain>
    </source>
</reference>
<reference evidence="1" key="1">
    <citation type="journal article" date="2015" name="ISME J.">
        <title>Draft Genome Sequence of Streptomyces incarnatus NRRL8089, which Produces the Nucleoside Antibiotic Sinefungin.</title>
        <authorList>
            <person name="Oshima K."/>
            <person name="Hattori M."/>
            <person name="Shimizu H."/>
            <person name="Fukuda K."/>
            <person name="Nemoto M."/>
            <person name="Inagaki K."/>
            <person name="Tamura T."/>
        </authorList>
    </citation>
    <scope>NUCLEOTIDE SEQUENCE</scope>
    <source>
        <strain evidence="1">FACHB-1375</strain>
    </source>
</reference>
<evidence type="ECO:0000313" key="2">
    <source>
        <dbReference type="Proteomes" id="UP000641646"/>
    </source>
</evidence>
<keyword evidence="2" id="KW-1185">Reference proteome</keyword>
<dbReference type="AlphaFoldDB" id="A0A926VB31"/>
<dbReference type="Proteomes" id="UP000641646">
    <property type="component" value="Unassembled WGS sequence"/>
</dbReference>
<name>A0A926VB31_9CYAN</name>
<comment type="caution">
    <text evidence="1">The sequence shown here is derived from an EMBL/GenBank/DDBJ whole genome shotgun (WGS) entry which is preliminary data.</text>
</comment>
<proteinExistence type="predicted"/>
<evidence type="ECO:0000313" key="1">
    <source>
        <dbReference type="EMBL" id="MBD2180589.1"/>
    </source>
</evidence>
<sequence length="390" mass="43410">MLNSSKMEHALTKLGRAAGLCQCGKDVLATWANAVVTGNIADYNMARYSLVAALGNRVERLAIVAPLISWKTTHLNILVFRPCYQEYEEVKQQWPENVPLLPLHLPVELEAGIGPYATGRHLVLFLDSAAPRGDNLPQSVCLSLEFLTTWRARWDIAIDWLTPVAVPLMKDRIQELADSESRKNRAILESILAHEIGHTDGLWPIFPNHPNFELSAFASVPISQEAVFRIICSALADIAADIAHAHTVTSYALVSSFVYHLLNLHRCWQLEPFTPGIIWKPLAKDSDCLAGALVALSVVMAGTNSQPYLTQASIREGFYNLEQTLQELIADIKCGCTETAFKLLQIPIPSHLRNLLDMGLPLSNISFEKQLPMQNTLKLMLLEFLTELKQ</sequence>
<accession>A0A926VB31</accession>
<dbReference type="EMBL" id="JACJPW010000010">
    <property type="protein sequence ID" value="MBD2180589.1"/>
    <property type="molecule type" value="Genomic_DNA"/>
</dbReference>
<gene>
    <name evidence="1" type="ORF">H6G03_05640</name>
</gene>
<dbReference type="RefSeq" id="WP_190462949.1">
    <property type="nucleotide sequence ID" value="NZ_JACJPW010000010.1"/>
</dbReference>
<organism evidence="1 2">
    <name type="scientific">Aerosakkonema funiforme FACHB-1375</name>
    <dbReference type="NCBI Taxonomy" id="2949571"/>
    <lineage>
        <taxon>Bacteria</taxon>
        <taxon>Bacillati</taxon>
        <taxon>Cyanobacteriota</taxon>
        <taxon>Cyanophyceae</taxon>
        <taxon>Oscillatoriophycideae</taxon>
        <taxon>Aerosakkonematales</taxon>
        <taxon>Aerosakkonemataceae</taxon>
        <taxon>Aerosakkonema</taxon>
    </lineage>
</organism>
<protein>
    <submittedName>
        <fullName evidence="1">Uncharacterized protein</fullName>
    </submittedName>
</protein>